<proteinExistence type="predicted"/>
<dbReference type="InterPro" id="IPR038366">
    <property type="entry name" value="Znf_CppX_C4_sf"/>
</dbReference>
<dbReference type="AlphaFoldDB" id="A0A0F9AN31"/>
<protein>
    <recommendedName>
        <fullName evidence="1">ClpX-type ZB domain-containing protein</fullName>
    </recommendedName>
</protein>
<dbReference type="SMART" id="SM00994">
    <property type="entry name" value="zf-C4_ClpX"/>
    <property type="match status" value="1"/>
</dbReference>
<dbReference type="Gene3D" id="6.20.220.10">
    <property type="entry name" value="ClpX chaperone, C4-type zinc finger domain"/>
    <property type="match status" value="1"/>
</dbReference>
<evidence type="ECO:0000259" key="1">
    <source>
        <dbReference type="PROSITE" id="PS51902"/>
    </source>
</evidence>
<dbReference type="SUPFAM" id="SSF57716">
    <property type="entry name" value="Glucocorticoid receptor-like (DNA-binding domain)"/>
    <property type="match status" value="1"/>
</dbReference>
<dbReference type="EMBL" id="LAZR01056699">
    <property type="protein sequence ID" value="KKK73631.1"/>
    <property type="molecule type" value="Genomic_DNA"/>
</dbReference>
<dbReference type="GO" id="GO:0046983">
    <property type="term" value="F:protein dimerization activity"/>
    <property type="evidence" value="ECO:0007669"/>
    <property type="project" value="InterPro"/>
</dbReference>
<comment type="caution">
    <text evidence="2">The sequence shown here is derived from an EMBL/GenBank/DDBJ whole genome shotgun (WGS) entry which is preliminary data.</text>
</comment>
<dbReference type="GO" id="GO:0008270">
    <property type="term" value="F:zinc ion binding"/>
    <property type="evidence" value="ECO:0007669"/>
    <property type="project" value="InterPro"/>
</dbReference>
<sequence length="50" mass="5362">CSFCGKSQKLDGVEIVAGPSVYICFECVDLCKDIINERKAESGGKDHPDG</sequence>
<feature type="domain" description="ClpX-type ZB" evidence="1">
    <location>
        <begin position="1"/>
        <end position="43"/>
    </location>
</feature>
<dbReference type="InterPro" id="IPR010603">
    <property type="entry name" value="Znf_CppX_C4"/>
</dbReference>
<dbReference type="InterPro" id="IPR059188">
    <property type="entry name" value="Znf_CLPX-like"/>
</dbReference>
<organism evidence="2">
    <name type="scientific">marine sediment metagenome</name>
    <dbReference type="NCBI Taxonomy" id="412755"/>
    <lineage>
        <taxon>unclassified sequences</taxon>
        <taxon>metagenomes</taxon>
        <taxon>ecological metagenomes</taxon>
    </lineage>
</organism>
<evidence type="ECO:0000313" key="2">
    <source>
        <dbReference type="EMBL" id="KKK73631.1"/>
    </source>
</evidence>
<dbReference type="Pfam" id="PF06689">
    <property type="entry name" value="zf-C4_ClpX"/>
    <property type="match status" value="1"/>
</dbReference>
<feature type="non-terminal residue" evidence="2">
    <location>
        <position position="1"/>
    </location>
</feature>
<gene>
    <name evidence="2" type="ORF">LCGC14_2891880</name>
</gene>
<accession>A0A0F9AN31</accession>
<name>A0A0F9AN31_9ZZZZ</name>
<reference evidence="2" key="1">
    <citation type="journal article" date="2015" name="Nature">
        <title>Complex archaea that bridge the gap between prokaryotes and eukaryotes.</title>
        <authorList>
            <person name="Spang A."/>
            <person name="Saw J.H."/>
            <person name="Jorgensen S.L."/>
            <person name="Zaremba-Niedzwiedzka K."/>
            <person name="Martijn J."/>
            <person name="Lind A.E."/>
            <person name="van Eijk R."/>
            <person name="Schleper C."/>
            <person name="Guy L."/>
            <person name="Ettema T.J."/>
        </authorList>
    </citation>
    <scope>NUCLEOTIDE SEQUENCE</scope>
</reference>
<dbReference type="PROSITE" id="PS51902">
    <property type="entry name" value="CLPX_ZB"/>
    <property type="match status" value="1"/>
</dbReference>